<feature type="transmembrane region" description="Helical" evidence="11">
    <location>
        <begin position="1322"/>
        <end position="1344"/>
    </location>
</feature>
<dbReference type="InterPro" id="IPR017871">
    <property type="entry name" value="ABC_transporter-like_CS"/>
</dbReference>
<feature type="transmembrane region" description="Helical" evidence="11">
    <location>
        <begin position="426"/>
        <end position="443"/>
    </location>
</feature>
<feature type="transmembrane region" description="Helical" evidence="11">
    <location>
        <begin position="455"/>
        <end position="476"/>
    </location>
</feature>
<dbReference type="InterPro" id="IPR027417">
    <property type="entry name" value="P-loop_NTPase"/>
</dbReference>
<dbReference type="PROSITE" id="PS50893">
    <property type="entry name" value="ABC_TRANSPORTER_2"/>
    <property type="match status" value="3"/>
</dbReference>
<feature type="transmembrane region" description="Helical" evidence="11">
    <location>
        <begin position="129"/>
        <end position="152"/>
    </location>
</feature>
<dbReference type="PANTHER" id="PTHR19229">
    <property type="entry name" value="ATP-BINDING CASSETTE TRANSPORTER SUBFAMILY A ABCA"/>
    <property type="match status" value="1"/>
</dbReference>
<accession>G3H850</accession>
<dbReference type="FunFam" id="3.40.50.300:FF:000436">
    <property type="entry name" value="ATP binding cassette subfamily A member 9"/>
    <property type="match status" value="1"/>
</dbReference>
<keyword evidence="7 13" id="KW-0067">ATP-binding</keyword>
<feature type="transmembrane region" description="Helical" evidence="11">
    <location>
        <begin position="1220"/>
        <end position="1247"/>
    </location>
</feature>
<dbReference type="CDD" id="cd03263">
    <property type="entry name" value="ABC_subfamily_A"/>
    <property type="match status" value="2"/>
</dbReference>
<keyword evidence="9 11" id="KW-1133">Transmembrane helix</keyword>
<evidence type="ECO:0000256" key="10">
    <source>
        <dbReference type="ARBA" id="ARBA00023136"/>
    </source>
</evidence>
<dbReference type="Pfam" id="PF12698">
    <property type="entry name" value="ABC2_membrane_3"/>
    <property type="match status" value="1"/>
</dbReference>
<feature type="domain" description="ABC transporter" evidence="12">
    <location>
        <begin position="1770"/>
        <end position="2003"/>
    </location>
</feature>
<comment type="subcellular location">
    <subcellularLocation>
        <location evidence="1">Membrane</location>
        <topology evidence="1">Multi-pass membrane protein</topology>
    </subcellularLocation>
</comment>
<evidence type="ECO:0000313" key="13">
    <source>
        <dbReference type="EMBL" id="EGW09269.1"/>
    </source>
</evidence>
<dbReference type="InterPro" id="IPR013525">
    <property type="entry name" value="ABC2_TM"/>
</dbReference>
<feature type="transmembrane region" description="Helical" evidence="11">
    <location>
        <begin position="517"/>
        <end position="539"/>
    </location>
</feature>
<keyword evidence="10 11" id="KW-0472">Membrane</keyword>
<feature type="transmembrane region" description="Helical" evidence="11">
    <location>
        <begin position="1281"/>
        <end position="1302"/>
    </location>
</feature>
<comment type="similarity">
    <text evidence="2">Belongs to the ABC transporter superfamily. ABCA family.</text>
</comment>
<dbReference type="GO" id="GO:0005319">
    <property type="term" value="F:lipid transporter activity"/>
    <property type="evidence" value="ECO:0007669"/>
    <property type="project" value="TreeGrafter"/>
</dbReference>
<dbReference type="FunCoup" id="G3H850">
    <property type="interactions" value="655"/>
</dbReference>
<dbReference type="eggNOG" id="KOG0059">
    <property type="taxonomic scope" value="Eukaryota"/>
</dbReference>
<keyword evidence="6" id="KW-0547">Nucleotide-binding</keyword>
<feature type="transmembrane region" description="Helical" evidence="11">
    <location>
        <begin position="373"/>
        <end position="391"/>
    </location>
</feature>
<feature type="transmembrane region" description="Helical" evidence="11">
    <location>
        <begin position="1191"/>
        <end position="1213"/>
    </location>
</feature>
<dbReference type="InterPro" id="IPR056264">
    <property type="entry name" value="R2_ABCA1-4-like"/>
</dbReference>
<dbReference type="Proteomes" id="UP000001075">
    <property type="component" value="Unassembled WGS sequence"/>
</dbReference>
<evidence type="ECO:0000313" key="14">
    <source>
        <dbReference type="Proteomes" id="UP000001075"/>
    </source>
</evidence>
<dbReference type="Gene3D" id="3.40.50.300">
    <property type="entry name" value="P-loop containing nucleotide triphosphate hydrolases"/>
    <property type="match status" value="5"/>
</dbReference>
<keyword evidence="3" id="KW-0813">Transport</keyword>
<sequence length="2106" mass="236646">MSVQALRVPEQLYETEGKIDPTGPFIITEEYANEKEMLASSLSKSSNFVGVVFKDIMSYELRFFPDMIPVSSIYMDSRAGCSKSCDAAQYWSSGFTVLQASIDAAIIQVMHLEDFNDGALFSNLTEGPYPLIITIIMLALDSVFYVLLAVYLDQVIPGEFGLRRSSLYFLKPSYWSKTKRNYKELSEGNINGNISLSEIIEPVSPEFIGKEAIRISGIQKAYRKGNENVEALRSLFSALDIHSNLGVISYGVSMTTLEDVFLKLEVEAEIDQADSDISDLINFFTHQNIMVTMFNDSDYVSAAPHSAALNVVHSEKDYVFTAVFNSTMVYSLPVMMNIISNYYLYHLNVTEAIQIWSTPFIQEITDIVFKVELYFQAALLGIIVTAMPPYFAMENAENHKIKAYTQLKLSGLLPSAYWVGQTVVDFPLFFVVLTLMLGSLFAFHHGLYFYPVKFLAVVFCLVGYVPSVILFTYVASFTFKKILNTREFWSFIYSVTALACIAVTEITFFLGYSVSTVFHYTFCIAIPIYPLMGCLISFIKGSWKNIPKNEDTYNPWDKLLVAVIMPYLQCVLWIFLIQHYEKKHGGRSLRKDPFFRTLSQKAKSKKFPEPPVNEDEDEDVKAERLKVKELMSCQCCEEKPAIMVCNLHKEYDDKKDFLHSRKTKKVATKYISFCVRKGEILGLLGPNGAGKSTIINILVGDIEPTSGQVTLLDEPSTGMDPRAKQHMWRAIRTAFKNKKRAALLTTHYMEEAEAVCDRVAIMVSGQLRLSWGLIYVGFIFIISIFIAIIITSAKIIVMTGFLVIFTLFFLYGLSLKKADSQLWISGLYPSAYWCGQAVVDINLFNVILLSSYFTLHVTKLMHIYLTSEVVLSIVMAVMFKILLTEFFSETLLIIMMVLVPSFSLIAFLIFLEMVELKGSSSAVGYQGDGTIKFGYCPQENMLWPILTVKEHLQVYASVKGLRKKDATIAISRLVNAFKLHDQLNVLVQKLAAGATRKLCFVLSILGDSSILILDEPSTGLDVSEQQQVWQAIQAAVKDNDRGVLLTTHDLAEAEALCDRVAIMVSGRLRCIGSIQHLKRKFGKDYILELKVNETSQVPLVHRDIVKLFPQAARQERYFSLLTYQLPITDVYPLSQAFHKLEAAPCETVNNTITCRNSVFWEKGFVAFQAAINAGIIEVSTKLKEEKYTEIWLSWGLMYAGFILVVATLMSLIVKSAQIVVLTGFMVVFLLFLLYGLSLITLAFLMSVLLKKPFLTGLAVFLLTIFWGSLGFTALYKHLPAFMEWTLCFLSPFAFTAGMAQLIHLDYDVNSNVNLDSPNNSYLIIATLFMLVLDALLYLVLALYFDRVLLSKYGHRRSPLFFLKSSYWFQHRGANHVVLENEIDSDPSLNDSFEPVPPEFQEKEAIRIKNLKKEYAGKHGKVEALRGLGFDIYEGQITALLGHSGAGKTTLINILCGLSPPTTGSITIYNQTLSEVDDFDAVIKLTGVCPQSNIQFGFLTVRENLRLFAKIKGILPHEVEQEVQRVLQDLEMENIQDILAQNLSGGQKRKLTFGIAILGDPQVLLLDEPTAGLDPFSRHCIWNLLKERKLDRVIVFSTQFMDEADILADLYRDLDRCSNQGIENYGVSMTTLNEVFLKLEGKSMTDESGDRSYSSGVGISGHLQSEGAKDMGSLVELEQVLLSLDSSGNTVSGMALWRQQLCAVAKVRFLKLKNERKSLMTIISPRSCNAFPNPEDPGEEDEDVQMERIRTADSVTALQIDEKPVIIASCLRKEYTGKKKKCFSKAKKKIATRNISFCVKKGEVLGLLGHNGAGKSTTISMITGDTKPTAGQVFLKGCGEDAALGFLGYCPQENVLWPILTVKDHLEAYAAVKGLKKKDALVTVTRLVNALKLQDQLKAPVKTLSEGIKRKLCFALSILGNPSVVLLDEPSTGMDPEGQQQMWQAIRASFTNTERGALLTTHYMAEAEAVCDRVAIMVSGRLRCIGSIQHLKSKFGKDYLLEMKVKTLAQVEPLNMEIMKLFPQAARQERYSSLMVYKLPVEDVWPLSQAFFKLERLKENFDLEEYSLSQSTLEQVFLELSKEQELDDFDEELDSSVKWKLLPQEEL</sequence>
<dbReference type="SMART" id="SM00382">
    <property type="entry name" value="AAA"/>
    <property type="match status" value="3"/>
</dbReference>
<reference evidence="14" key="1">
    <citation type="journal article" date="2011" name="Nat. Biotechnol.">
        <title>The genomic sequence of the Chinese hamster ovary (CHO)-K1 cell line.</title>
        <authorList>
            <person name="Xu X."/>
            <person name="Nagarajan H."/>
            <person name="Lewis N.E."/>
            <person name="Pan S."/>
            <person name="Cai Z."/>
            <person name="Liu X."/>
            <person name="Chen W."/>
            <person name="Xie M."/>
            <person name="Wang W."/>
            <person name="Hammond S."/>
            <person name="Andersen M.R."/>
            <person name="Neff N."/>
            <person name="Passarelli B."/>
            <person name="Koh W."/>
            <person name="Fan H.C."/>
            <person name="Wang J."/>
            <person name="Gui Y."/>
            <person name="Lee K.H."/>
            <person name="Betenbaugh M.J."/>
            <person name="Quake S.R."/>
            <person name="Famili I."/>
            <person name="Palsson B.O."/>
            <person name="Wang J."/>
        </authorList>
    </citation>
    <scope>NUCLEOTIDE SEQUENCE [LARGE SCALE GENOMIC DNA]</scope>
    <source>
        <strain evidence="14">CHO K1 cell line</strain>
    </source>
</reference>
<evidence type="ECO:0000256" key="7">
    <source>
        <dbReference type="ARBA" id="ARBA00022840"/>
    </source>
</evidence>
<evidence type="ECO:0000256" key="11">
    <source>
        <dbReference type="SAM" id="Phobius"/>
    </source>
</evidence>
<keyword evidence="4 11" id="KW-0812">Transmembrane</keyword>
<dbReference type="GO" id="GO:0140359">
    <property type="term" value="F:ABC-type transporter activity"/>
    <property type="evidence" value="ECO:0007669"/>
    <property type="project" value="InterPro"/>
</dbReference>
<feature type="transmembrane region" description="Helical" evidence="11">
    <location>
        <begin position="795"/>
        <end position="813"/>
    </location>
</feature>
<dbReference type="GO" id="GO:0005886">
    <property type="term" value="C:plasma membrane"/>
    <property type="evidence" value="ECO:0007669"/>
    <property type="project" value="UniProtKB-ARBA"/>
</dbReference>
<feature type="transmembrane region" description="Helical" evidence="11">
    <location>
        <begin position="769"/>
        <end position="789"/>
    </location>
</feature>
<keyword evidence="8" id="KW-1278">Translocase</keyword>
<dbReference type="SUPFAM" id="SSF52540">
    <property type="entry name" value="P-loop containing nucleoside triphosphate hydrolases"/>
    <property type="match status" value="4"/>
</dbReference>
<dbReference type="GO" id="GO:0005524">
    <property type="term" value="F:ATP binding"/>
    <property type="evidence" value="ECO:0007669"/>
    <property type="project" value="UniProtKB-KW"/>
</dbReference>
<evidence type="ECO:0000259" key="12">
    <source>
        <dbReference type="PROSITE" id="PS50893"/>
    </source>
</evidence>
<dbReference type="InterPro" id="IPR003593">
    <property type="entry name" value="AAA+_ATPase"/>
</dbReference>
<dbReference type="Pfam" id="PF00005">
    <property type="entry name" value="ABC_tran"/>
    <property type="match status" value="4"/>
</dbReference>
<dbReference type="InParanoid" id="G3H850"/>
<dbReference type="PANTHER" id="PTHR19229:SF274">
    <property type="entry name" value="ABC-TYPE ORGANIC ANION TRANSPORTER ABCA8"/>
    <property type="match status" value="1"/>
</dbReference>
<feature type="transmembrane region" description="Helical" evidence="11">
    <location>
        <begin position="1253"/>
        <end position="1274"/>
    </location>
</feature>
<organism evidence="13 14">
    <name type="scientific">Cricetulus griseus</name>
    <name type="common">Chinese hamster</name>
    <name type="synonym">Cricetulus barabensis griseus</name>
    <dbReference type="NCBI Taxonomy" id="10029"/>
    <lineage>
        <taxon>Eukaryota</taxon>
        <taxon>Metazoa</taxon>
        <taxon>Chordata</taxon>
        <taxon>Craniata</taxon>
        <taxon>Vertebrata</taxon>
        <taxon>Euteleostomi</taxon>
        <taxon>Mammalia</taxon>
        <taxon>Eutheria</taxon>
        <taxon>Euarchontoglires</taxon>
        <taxon>Glires</taxon>
        <taxon>Rodentia</taxon>
        <taxon>Myomorpha</taxon>
        <taxon>Muroidea</taxon>
        <taxon>Cricetidae</taxon>
        <taxon>Cricetinae</taxon>
        <taxon>Cricetulus</taxon>
    </lineage>
</organism>
<dbReference type="InterPro" id="IPR026082">
    <property type="entry name" value="ABCA"/>
</dbReference>
<dbReference type="FunFam" id="3.40.50.300:FF:000335">
    <property type="entry name" value="ATP binding cassette subfamily A member 5"/>
    <property type="match status" value="2"/>
</dbReference>
<evidence type="ECO:0000256" key="8">
    <source>
        <dbReference type="ARBA" id="ARBA00022967"/>
    </source>
</evidence>
<evidence type="ECO:0000256" key="3">
    <source>
        <dbReference type="ARBA" id="ARBA00022448"/>
    </source>
</evidence>
<dbReference type="PROSITE" id="PS00211">
    <property type="entry name" value="ABC_TRANSPORTER_1"/>
    <property type="match status" value="1"/>
</dbReference>
<feature type="domain" description="ABC transporter" evidence="12">
    <location>
        <begin position="642"/>
        <end position="1090"/>
    </location>
</feature>
<dbReference type="InterPro" id="IPR003439">
    <property type="entry name" value="ABC_transporter-like_ATP-bd"/>
</dbReference>
<keyword evidence="5" id="KW-0677">Repeat</keyword>
<dbReference type="Pfam" id="PF23321">
    <property type="entry name" value="R1_ABCA1"/>
    <property type="match status" value="1"/>
</dbReference>
<evidence type="ECO:0000256" key="2">
    <source>
        <dbReference type="ARBA" id="ARBA00008869"/>
    </source>
</evidence>
<feature type="transmembrane region" description="Helical" evidence="11">
    <location>
        <begin position="559"/>
        <end position="577"/>
    </location>
</feature>
<proteinExistence type="inferred from homology"/>
<evidence type="ECO:0000256" key="1">
    <source>
        <dbReference type="ARBA" id="ARBA00004141"/>
    </source>
</evidence>
<protein>
    <submittedName>
        <fullName evidence="13">ATP-binding cassette sub-family A member 5</fullName>
    </submittedName>
</protein>
<name>G3H850_CRIGR</name>
<evidence type="ECO:0000256" key="9">
    <source>
        <dbReference type="ARBA" id="ARBA00022989"/>
    </source>
</evidence>
<evidence type="ECO:0000256" key="4">
    <source>
        <dbReference type="ARBA" id="ARBA00022692"/>
    </source>
</evidence>
<evidence type="ECO:0000256" key="5">
    <source>
        <dbReference type="ARBA" id="ARBA00022737"/>
    </source>
</evidence>
<feature type="transmembrane region" description="Helical" evidence="11">
    <location>
        <begin position="488"/>
        <end position="510"/>
    </location>
</feature>
<gene>
    <name evidence="13" type="ORF">I79_006548</name>
</gene>
<evidence type="ECO:0000256" key="6">
    <source>
        <dbReference type="ARBA" id="ARBA00022741"/>
    </source>
</evidence>
<feature type="domain" description="ABC transporter" evidence="12">
    <location>
        <begin position="1405"/>
        <end position="1636"/>
    </location>
</feature>
<feature type="transmembrane region" description="Helical" evidence="11">
    <location>
        <begin position="890"/>
        <end position="911"/>
    </location>
</feature>
<dbReference type="EMBL" id="JH000207">
    <property type="protein sequence ID" value="EGW09269.1"/>
    <property type="molecule type" value="Genomic_DNA"/>
</dbReference>
<feature type="transmembrane region" description="Helical" evidence="11">
    <location>
        <begin position="861"/>
        <end position="883"/>
    </location>
</feature>
<dbReference type="GO" id="GO:0016887">
    <property type="term" value="F:ATP hydrolysis activity"/>
    <property type="evidence" value="ECO:0007669"/>
    <property type="project" value="InterPro"/>
</dbReference>